<keyword evidence="1" id="KW-0560">Oxidoreductase</keyword>
<gene>
    <name evidence="4" type="ORF">SH1V18_17460</name>
</gene>
<feature type="coiled-coil region" evidence="2">
    <location>
        <begin position="1"/>
        <end position="28"/>
    </location>
</feature>
<accession>A0A9W6DDQ6</accession>
<dbReference type="Gene3D" id="3.40.605.10">
    <property type="entry name" value="Aldehyde Dehydrogenase, Chain A, domain 1"/>
    <property type="match status" value="1"/>
</dbReference>
<proteinExistence type="predicted"/>
<reference evidence="4" key="1">
    <citation type="submission" date="2022-06" db="EMBL/GenBank/DDBJ databases">
        <title>Vallitalea longa sp. nov., an anaerobic bacterium isolated from marine sediment.</title>
        <authorList>
            <person name="Hirano S."/>
            <person name="Terahara T."/>
            <person name="Mori K."/>
            <person name="Hamada M."/>
            <person name="Matsumoto R."/>
            <person name="Kobayashi T."/>
        </authorList>
    </citation>
    <scope>NUCLEOTIDE SEQUENCE</scope>
    <source>
        <strain evidence="4">SH18-1</strain>
    </source>
</reference>
<protein>
    <recommendedName>
        <fullName evidence="3">Aldehyde dehydrogenase domain-containing protein</fullName>
    </recommendedName>
</protein>
<dbReference type="CDD" id="cd07122">
    <property type="entry name" value="ALDH_F20_ACDH"/>
    <property type="match status" value="1"/>
</dbReference>
<dbReference type="InterPro" id="IPR016162">
    <property type="entry name" value="Ald_DH_N"/>
</dbReference>
<dbReference type="GO" id="GO:0016620">
    <property type="term" value="F:oxidoreductase activity, acting on the aldehyde or oxo group of donors, NAD or NADP as acceptor"/>
    <property type="evidence" value="ECO:0007669"/>
    <property type="project" value="InterPro"/>
</dbReference>
<dbReference type="AlphaFoldDB" id="A0A9W6DDQ6"/>
<dbReference type="InterPro" id="IPR016163">
    <property type="entry name" value="Ald_DH_C"/>
</dbReference>
<dbReference type="InterPro" id="IPR015590">
    <property type="entry name" value="Aldehyde_DH_dom"/>
</dbReference>
<evidence type="ECO:0000259" key="3">
    <source>
        <dbReference type="Pfam" id="PF00171"/>
    </source>
</evidence>
<evidence type="ECO:0000256" key="1">
    <source>
        <dbReference type="ARBA" id="ARBA00023002"/>
    </source>
</evidence>
<dbReference type="Proteomes" id="UP001144256">
    <property type="component" value="Unassembled WGS sequence"/>
</dbReference>
<comment type="caution">
    <text evidence="4">The sequence shown here is derived from an EMBL/GenBank/DDBJ whole genome shotgun (WGS) entry which is preliminary data.</text>
</comment>
<dbReference type="SUPFAM" id="SSF53720">
    <property type="entry name" value="ALDH-like"/>
    <property type="match status" value="1"/>
</dbReference>
<dbReference type="Pfam" id="PF00171">
    <property type="entry name" value="Aldedh"/>
    <property type="match status" value="1"/>
</dbReference>
<dbReference type="EMBL" id="BRLB01000003">
    <property type="protein sequence ID" value="GKX29266.1"/>
    <property type="molecule type" value="Genomic_DNA"/>
</dbReference>
<evidence type="ECO:0000313" key="4">
    <source>
        <dbReference type="EMBL" id="GKX29266.1"/>
    </source>
</evidence>
<dbReference type="RefSeq" id="WP_281814683.1">
    <property type="nucleotide sequence ID" value="NZ_BRLB01000003.1"/>
</dbReference>
<dbReference type="InterPro" id="IPR016161">
    <property type="entry name" value="Ald_DH/histidinol_DH"/>
</dbReference>
<dbReference type="PANTHER" id="PTHR11699">
    <property type="entry name" value="ALDEHYDE DEHYDROGENASE-RELATED"/>
    <property type="match status" value="1"/>
</dbReference>
<dbReference type="Gene3D" id="3.40.309.10">
    <property type="entry name" value="Aldehyde Dehydrogenase, Chain A, domain 2"/>
    <property type="match status" value="1"/>
</dbReference>
<evidence type="ECO:0000313" key="5">
    <source>
        <dbReference type="Proteomes" id="UP001144256"/>
    </source>
</evidence>
<organism evidence="4 5">
    <name type="scientific">Vallitalea longa</name>
    <dbReference type="NCBI Taxonomy" id="2936439"/>
    <lineage>
        <taxon>Bacteria</taxon>
        <taxon>Bacillati</taxon>
        <taxon>Bacillota</taxon>
        <taxon>Clostridia</taxon>
        <taxon>Lachnospirales</taxon>
        <taxon>Vallitaleaceae</taxon>
        <taxon>Vallitalea</taxon>
    </lineage>
</organism>
<sequence length="459" mass="50503">MSDAKNDINKLIIRAREAQKVAENFTQEKVNELIKAIAWDIVQEETAKEIAGMAVEESQLGNYEGKYSKLMKKVRGSLRDMKDGKSVGVIERIPEKGLIKFAKPVGVIGALVPCTNPEATPVIKAMNAIKGRNAIVFAPHPRTKKTNKHIVDIMRQTLKRYKVPEDLIITIEEPSLELSNELMKQCDLVVATGGSGMVKSAYSSGTPAYGVGAGNAVVIVDETADLKDAAHKIKLSKTYDYATSCSSENSLVIVESVYDEMVSNLIDEGGYLAKKEEKVELQNAMWQEGKLNRKIVAQPANKIADIAGIDITDDKEFIMVEENGVGADYPFSGEKMSVVVSLYKVKDFNEAVDKVNEITGYQGTGHSCGIHTKEDSRIEILGNKVKVSRIMVRQPQCYANSGNWENGMPFTLTLGCGTWGGNIASENITWKHYINVTWVSTPIKEVIPTDYELFGDLAK</sequence>
<keyword evidence="2" id="KW-0175">Coiled coil</keyword>
<name>A0A9W6DDQ6_9FIRM</name>
<feature type="domain" description="Aldehyde dehydrogenase" evidence="3">
    <location>
        <begin position="5"/>
        <end position="267"/>
    </location>
</feature>
<keyword evidence="5" id="KW-1185">Reference proteome</keyword>
<evidence type="ECO:0000256" key="2">
    <source>
        <dbReference type="SAM" id="Coils"/>
    </source>
</evidence>